<gene>
    <name evidence="4" type="ORF">QQF64_009703</name>
</gene>
<dbReference type="Pfam" id="PF00385">
    <property type="entry name" value="Chromo"/>
    <property type="match status" value="1"/>
</dbReference>
<dbReference type="EMBL" id="JAYMGO010000016">
    <property type="protein sequence ID" value="KAL1259126.1"/>
    <property type="molecule type" value="Genomic_DNA"/>
</dbReference>
<name>A0ABR3M487_9TELE</name>
<keyword evidence="5" id="KW-1185">Reference proteome</keyword>
<evidence type="ECO:0000313" key="4">
    <source>
        <dbReference type="EMBL" id="KAL1259126.1"/>
    </source>
</evidence>
<dbReference type="InterPro" id="IPR000953">
    <property type="entry name" value="Chromo/chromo_shadow_dom"/>
</dbReference>
<evidence type="ECO:0000256" key="1">
    <source>
        <dbReference type="ARBA" id="ARBA00004123"/>
    </source>
</evidence>
<dbReference type="InterPro" id="IPR023780">
    <property type="entry name" value="Chromo_domain"/>
</dbReference>
<evidence type="ECO:0000259" key="3">
    <source>
        <dbReference type="PROSITE" id="PS50013"/>
    </source>
</evidence>
<feature type="region of interest" description="Disordered" evidence="2">
    <location>
        <begin position="1"/>
        <end position="30"/>
    </location>
</feature>
<dbReference type="Proteomes" id="UP001558613">
    <property type="component" value="Unassembled WGS sequence"/>
</dbReference>
<organism evidence="4 5">
    <name type="scientific">Cirrhinus molitorella</name>
    <name type="common">mud carp</name>
    <dbReference type="NCBI Taxonomy" id="172907"/>
    <lineage>
        <taxon>Eukaryota</taxon>
        <taxon>Metazoa</taxon>
        <taxon>Chordata</taxon>
        <taxon>Craniata</taxon>
        <taxon>Vertebrata</taxon>
        <taxon>Euteleostomi</taxon>
        <taxon>Actinopterygii</taxon>
        <taxon>Neopterygii</taxon>
        <taxon>Teleostei</taxon>
        <taxon>Ostariophysi</taxon>
        <taxon>Cypriniformes</taxon>
        <taxon>Cyprinidae</taxon>
        <taxon>Labeoninae</taxon>
        <taxon>Labeonini</taxon>
        <taxon>Cirrhinus</taxon>
    </lineage>
</organism>
<reference evidence="4 5" key="1">
    <citation type="submission" date="2023-09" db="EMBL/GenBank/DDBJ databases">
        <authorList>
            <person name="Wang M."/>
        </authorList>
    </citation>
    <scope>NUCLEOTIDE SEQUENCE [LARGE SCALE GENOMIC DNA]</scope>
    <source>
        <strain evidence="4">GT-2023</strain>
        <tissue evidence="4">Liver</tissue>
    </source>
</reference>
<evidence type="ECO:0000313" key="5">
    <source>
        <dbReference type="Proteomes" id="UP001558613"/>
    </source>
</evidence>
<dbReference type="SMART" id="SM00298">
    <property type="entry name" value="CHROMO"/>
    <property type="match status" value="1"/>
</dbReference>
<comment type="subcellular location">
    <subcellularLocation>
        <location evidence="1">Nucleus</location>
    </subcellularLocation>
</comment>
<proteinExistence type="predicted"/>
<sequence>MQEAQSQPAGDPEGVEGLDETASQGPPPIVVDGEEAYRVNIILDSRRRRGRLQYLVDWEGYGPEERSWVAAGDILDPSLITDFHSAHPERPAPRGERLIGTPALLPAEEARSTSFYLSPMTTEAV</sequence>
<dbReference type="Gene3D" id="2.40.50.40">
    <property type="match status" value="1"/>
</dbReference>
<comment type="caution">
    <text evidence="4">The sequence shown here is derived from an EMBL/GenBank/DDBJ whole genome shotgun (WGS) entry which is preliminary data.</text>
</comment>
<evidence type="ECO:0000256" key="2">
    <source>
        <dbReference type="SAM" id="MobiDB-lite"/>
    </source>
</evidence>
<dbReference type="SUPFAM" id="SSF54160">
    <property type="entry name" value="Chromo domain-like"/>
    <property type="match status" value="1"/>
</dbReference>
<accession>A0ABR3M487</accession>
<dbReference type="InterPro" id="IPR016197">
    <property type="entry name" value="Chromo-like_dom_sf"/>
</dbReference>
<feature type="domain" description="Chromo" evidence="3">
    <location>
        <begin position="37"/>
        <end position="95"/>
    </location>
</feature>
<protein>
    <recommendedName>
        <fullName evidence="3">Chromo domain-containing protein</fullName>
    </recommendedName>
</protein>
<dbReference type="PROSITE" id="PS50013">
    <property type="entry name" value="CHROMO_2"/>
    <property type="match status" value="1"/>
</dbReference>